<dbReference type="AlphaFoldDB" id="A0A9Q8T773"/>
<keyword evidence="2" id="KW-0472">Membrane</keyword>
<feature type="compositionally biased region" description="Polar residues" evidence="1">
    <location>
        <begin position="347"/>
        <end position="367"/>
    </location>
</feature>
<reference evidence="3" key="1">
    <citation type="journal article" date="2021" name="Mol. Plant Microbe Interact.">
        <title>Complete Genome Sequence of the Plant-Pathogenic Fungus Colletotrichum lupini.</title>
        <authorList>
            <person name="Baroncelli R."/>
            <person name="Pensec F."/>
            <person name="Da Lio D."/>
            <person name="Boufleur T."/>
            <person name="Vicente I."/>
            <person name="Sarrocco S."/>
            <person name="Picot A."/>
            <person name="Baraldi E."/>
            <person name="Sukno S."/>
            <person name="Thon M."/>
            <person name="Le Floch G."/>
        </authorList>
    </citation>
    <scope>NUCLEOTIDE SEQUENCE</scope>
    <source>
        <strain evidence="3">IMI 504893</strain>
    </source>
</reference>
<sequence length="544" mass="61163">MVNCEDDAKNLTDPDIMGFGVLLSFVFPVLASHVIMTMAYVTRRANPEGFTHMDTMIHNRLGAYESKISRLRSVKYEHLLLTISDQLSVTSFALLVALYSQILTISSFSFSVGVSLAFISFGVHTNCLIGLALSILDNLFTPVSLKQVAACTIRGSGTTDTSILAAVALIWIFGKSYYDAIARLYLLLPLQDNILRLLCFTEESRKYFRILYQQKTRKEIQKTKAMLRKLSDKHTNHFQTIRLATPVLVEDMLDSIFWSLFQDMSFTVYLLYDLVSMIALAGKEEIESLLEPKFGQILPLLLLIVFIINVFDAKEIEYSRVASTIEIPESPENFMESDVALHAATPSTTEEAIPMSETSNTTTSADFQRQPHTHVTLPLPTRITGRSNTAIRQVDGVDQEEMNMTGRYNLTGRQDSGLSTPNRSRTPLMESGATSISFDLQDEYEEDLKAALKMRNLRLQLAEKTAEKVPWCAWVVLWSAVAMLAGFLALLVIYGVWVALSIFAFAVIMLFGSILRGLWEIRRIRASAKAMETPKEGRPNRQER</sequence>
<proteinExistence type="predicted"/>
<feature type="transmembrane region" description="Helical" evidence="2">
    <location>
        <begin position="16"/>
        <end position="41"/>
    </location>
</feature>
<protein>
    <submittedName>
        <fullName evidence="3">Uncharacterized protein</fullName>
    </submittedName>
</protein>
<dbReference type="RefSeq" id="XP_049152127.1">
    <property type="nucleotide sequence ID" value="XM_049294980.1"/>
</dbReference>
<keyword evidence="2" id="KW-0812">Transmembrane</keyword>
<dbReference type="KEGG" id="clup:CLUP02_16056"/>
<evidence type="ECO:0000313" key="3">
    <source>
        <dbReference type="EMBL" id="UQC90526.1"/>
    </source>
</evidence>
<gene>
    <name evidence="3" type="ORF">CLUP02_16056</name>
</gene>
<evidence type="ECO:0000256" key="1">
    <source>
        <dbReference type="SAM" id="MobiDB-lite"/>
    </source>
</evidence>
<feature type="transmembrane region" description="Helical" evidence="2">
    <location>
        <begin position="500"/>
        <end position="519"/>
    </location>
</feature>
<dbReference type="PANTHER" id="PTHR37577:SF1">
    <property type="entry name" value="INTEGRAL MEMBRANE PROTEIN"/>
    <property type="match status" value="1"/>
</dbReference>
<organism evidence="3 4">
    <name type="scientific">Colletotrichum lupini</name>
    <dbReference type="NCBI Taxonomy" id="145971"/>
    <lineage>
        <taxon>Eukaryota</taxon>
        <taxon>Fungi</taxon>
        <taxon>Dikarya</taxon>
        <taxon>Ascomycota</taxon>
        <taxon>Pezizomycotina</taxon>
        <taxon>Sordariomycetes</taxon>
        <taxon>Hypocreomycetidae</taxon>
        <taxon>Glomerellales</taxon>
        <taxon>Glomerellaceae</taxon>
        <taxon>Colletotrichum</taxon>
        <taxon>Colletotrichum acutatum species complex</taxon>
    </lineage>
</organism>
<keyword evidence="4" id="KW-1185">Reference proteome</keyword>
<feature type="transmembrane region" description="Helical" evidence="2">
    <location>
        <begin position="294"/>
        <end position="311"/>
    </location>
</feature>
<evidence type="ECO:0000313" key="4">
    <source>
        <dbReference type="Proteomes" id="UP000830671"/>
    </source>
</evidence>
<evidence type="ECO:0000256" key="2">
    <source>
        <dbReference type="SAM" id="Phobius"/>
    </source>
</evidence>
<feature type="transmembrane region" description="Helical" evidence="2">
    <location>
        <begin position="108"/>
        <end position="136"/>
    </location>
</feature>
<dbReference type="EMBL" id="CP019481">
    <property type="protein sequence ID" value="UQC90526.1"/>
    <property type="molecule type" value="Genomic_DNA"/>
</dbReference>
<feature type="transmembrane region" description="Helical" evidence="2">
    <location>
        <begin position="471"/>
        <end position="494"/>
    </location>
</feature>
<keyword evidence="2" id="KW-1133">Transmembrane helix</keyword>
<feature type="transmembrane region" description="Helical" evidence="2">
    <location>
        <begin position="79"/>
        <end position="102"/>
    </location>
</feature>
<feature type="transmembrane region" description="Helical" evidence="2">
    <location>
        <begin position="266"/>
        <end position="282"/>
    </location>
</feature>
<dbReference type="InterPro" id="IPR053018">
    <property type="entry name" value="Elsinochrome_Biosynth-Asso"/>
</dbReference>
<dbReference type="GeneID" id="73349990"/>
<accession>A0A9Q8T773</accession>
<dbReference type="Proteomes" id="UP000830671">
    <property type="component" value="Chromosome 9"/>
</dbReference>
<name>A0A9Q8T773_9PEZI</name>
<feature type="region of interest" description="Disordered" evidence="1">
    <location>
        <begin position="347"/>
        <end position="375"/>
    </location>
</feature>
<dbReference type="PANTHER" id="PTHR37577">
    <property type="entry name" value="INTEGRAL MEMBRANE PROTEIN"/>
    <property type="match status" value="1"/>
</dbReference>